<dbReference type="STRING" id="1095629.A0A0C9XPH5"/>
<dbReference type="OrthoDB" id="2158884at2759"/>
<evidence type="ECO:0000256" key="1">
    <source>
        <dbReference type="ARBA" id="ARBA00022527"/>
    </source>
</evidence>
<evidence type="ECO:0000313" key="7">
    <source>
        <dbReference type="Proteomes" id="UP000054477"/>
    </source>
</evidence>
<feature type="compositionally biased region" description="Polar residues" evidence="4">
    <location>
        <begin position="546"/>
        <end position="559"/>
    </location>
</feature>
<dbReference type="SMART" id="SM00220">
    <property type="entry name" value="S_TKc"/>
    <property type="match status" value="1"/>
</dbReference>
<dbReference type="PROSITE" id="PS50011">
    <property type="entry name" value="PROTEIN_KINASE_DOM"/>
    <property type="match status" value="1"/>
</dbReference>
<gene>
    <name evidence="6" type="ORF">K443DRAFT_2781</name>
</gene>
<reference evidence="6 7" key="1">
    <citation type="submission" date="2014-04" db="EMBL/GenBank/DDBJ databases">
        <authorList>
            <consortium name="DOE Joint Genome Institute"/>
            <person name="Kuo A."/>
            <person name="Kohler A."/>
            <person name="Nagy L.G."/>
            <person name="Floudas D."/>
            <person name="Copeland A."/>
            <person name="Barry K.W."/>
            <person name="Cichocki N."/>
            <person name="Veneault-Fourrey C."/>
            <person name="LaButti K."/>
            <person name="Lindquist E.A."/>
            <person name="Lipzen A."/>
            <person name="Lundell T."/>
            <person name="Morin E."/>
            <person name="Murat C."/>
            <person name="Sun H."/>
            <person name="Tunlid A."/>
            <person name="Henrissat B."/>
            <person name="Grigoriev I.V."/>
            <person name="Hibbett D.S."/>
            <person name="Martin F."/>
            <person name="Nordberg H.P."/>
            <person name="Cantor M.N."/>
            <person name="Hua S.X."/>
        </authorList>
    </citation>
    <scope>NUCLEOTIDE SEQUENCE [LARGE SCALE GENOMIC DNA]</scope>
    <source>
        <strain evidence="6 7">LaAM-08-1</strain>
    </source>
</reference>
<feature type="compositionally biased region" description="Low complexity" evidence="4">
    <location>
        <begin position="950"/>
        <end position="963"/>
    </location>
</feature>
<keyword evidence="1" id="KW-0723">Serine/threonine-protein kinase</keyword>
<accession>A0A0C9XPH5</accession>
<dbReference type="InterPro" id="IPR000719">
    <property type="entry name" value="Prot_kinase_dom"/>
</dbReference>
<organism evidence="6 7">
    <name type="scientific">Laccaria amethystina LaAM-08-1</name>
    <dbReference type="NCBI Taxonomy" id="1095629"/>
    <lineage>
        <taxon>Eukaryota</taxon>
        <taxon>Fungi</taxon>
        <taxon>Dikarya</taxon>
        <taxon>Basidiomycota</taxon>
        <taxon>Agaricomycotina</taxon>
        <taxon>Agaricomycetes</taxon>
        <taxon>Agaricomycetidae</taxon>
        <taxon>Agaricales</taxon>
        <taxon>Agaricineae</taxon>
        <taxon>Hydnangiaceae</taxon>
        <taxon>Laccaria</taxon>
    </lineage>
</organism>
<feature type="compositionally biased region" description="Low complexity" evidence="4">
    <location>
        <begin position="465"/>
        <end position="495"/>
    </location>
</feature>
<dbReference type="PANTHER" id="PTHR24055">
    <property type="entry name" value="MITOGEN-ACTIVATED PROTEIN KINASE"/>
    <property type="match status" value="1"/>
</dbReference>
<keyword evidence="7" id="KW-1185">Reference proteome</keyword>
<keyword evidence="1" id="KW-0808">Transferase</keyword>
<dbReference type="InterPro" id="IPR011009">
    <property type="entry name" value="Kinase-like_dom_sf"/>
</dbReference>
<sequence length="1043" mass="114986">MYATSSHIHNVHNHYHSLNSHQLPIPHPIPLSTTLPSIPPPPPHPPQRNTAPQPPKDPIVVLGIPSVSIEGNHLLVGSSQTSSTRSYTPLKVLGDGSFGTVWLCDWHGTLPPNTPLSPMQCGQGARPEWAGKRLVAVKRMKKRWEGGWDECQQLKELESLRAIPFHENIIPLYDFFLLPASKELYFVFESMEGNLYHLIKARKGRALAGGLVSSIFRQIVSGLDHIHSNGYFHRDMKPENVLVTTTGLFDYTSVSPIAPPNAPKEKDVVAIIKLADFGLARETKSKPPYTEYVATRWYRAPEVILLSRDYSSPLDMWALGTIMAELVNLRPLFPGSDQVDQVGRICEILGDPTDENGFDSQGSYFGGGPWPKGLKLAKAVGFQFPKTQPKDIYSLFERTVPISLIHCIRDLLRYDPDKRLTSRECLEHAYLQETTHRNNIPIPSGLRASASTSSIPMMSTRLNATSSHPSLSSHTPRTLPPSHSHSAHHAPPTHALEASSTLRSPHPPPNGSSPQAAHNQSPNWPNQLDYPMDISLPQEPYVNGNGVITNNSSIGYNSQAHDDTDRNPTSTQAPPASQPNKLVKLVPFGKKHSKWSLGLFGGDKHNALPPVDEIPPASTFPSRKRSQSSSTDSKSLREPSPVRDTHQEIRDTKKNNKKEAERLNREAEKERHRLKEKMHREQARAVMQKRQQMIRKADGDDIEWLGGNEQRVDFMENKPKQASSGPIRQKSSGNMAATATVNAAAGKFVGQAESSLVPNHNRERDWRAGTERVAKARRREFDDDHSMSSSEVHSLSRMSSISFATVDSDPGPSRIQHPPSLFGLSRMTSRSSLRTSFDDFPPSARSSNSFSLEGQLAHDFRTQASMSSHISGSVSPPPLQMLSLSPTLSPSLSPSPPWIQVQQHKESLMLPGDQSPPYISIPQHQLSTIGPHSPLDLHGYLHGQPPSPYSHPTSPYGHPPSSGNAPRSAKSAINPIFQVVSYKWDSEDGLVPDDSGDFVQPPLPHTTGARLSSSNTLPPFSQLEAVAGGNYSSLSPMLFPEHT</sequence>
<name>A0A0C9XPH5_9AGAR</name>
<dbReference type="EMBL" id="KN838550">
    <property type="protein sequence ID" value="KIK07001.1"/>
    <property type="molecule type" value="Genomic_DNA"/>
</dbReference>
<feature type="compositionally biased region" description="Low complexity" evidence="4">
    <location>
        <begin position="880"/>
        <end position="892"/>
    </location>
</feature>
<proteinExistence type="predicted"/>
<dbReference type="HOGENOM" id="CLU_009787_0_0_1"/>
<feature type="region of interest" description="Disordered" evidence="4">
    <location>
        <begin position="867"/>
        <end position="969"/>
    </location>
</feature>
<feature type="compositionally biased region" description="Polar residues" evidence="4">
    <location>
        <begin position="512"/>
        <end position="526"/>
    </location>
</feature>
<feature type="compositionally biased region" description="Polar residues" evidence="4">
    <location>
        <begin position="567"/>
        <end position="580"/>
    </location>
</feature>
<dbReference type="AlphaFoldDB" id="A0A0C9XPH5"/>
<dbReference type="InterPro" id="IPR050117">
    <property type="entry name" value="MAPK"/>
</dbReference>
<dbReference type="Gene3D" id="1.10.510.10">
    <property type="entry name" value="Transferase(Phosphotransferase) domain 1"/>
    <property type="match status" value="1"/>
</dbReference>
<dbReference type="InterPro" id="IPR008271">
    <property type="entry name" value="Ser/Thr_kinase_AS"/>
</dbReference>
<dbReference type="Proteomes" id="UP000054477">
    <property type="component" value="Unassembled WGS sequence"/>
</dbReference>
<keyword evidence="1" id="KW-0418">Kinase</keyword>
<feature type="region of interest" description="Disordered" evidence="4">
    <location>
        <begin position="607"/>
        <end position="679"/>
    </location>
</feature>
<keyword evidence="3" id="KW-0067">ATP-binding</keyword>
<feature type="region of interest" description="Disordered" evidence="4">
    <location>
        <begin position="22"/>
        <end position="57"/>
    </location>
</feature>
<dbReference type="PROSITE" id="PS00108">
    <property type="entry name" value="PROTEIN_KINASE_ST"/>
    <property type="match status" value="1"/>
</dbReference>
<dbReference type="GO" id="GO:0004674">
    <property type="term" value="F:protein serine/threonine kinase activity"/>
    <property type="evidence" value="ECO:0007669"/>
    <property type="project" value="UniProtKB-KW"/>
</dbReference>
<evidence type="ECO:0000256" key="4">
    <source>
        <dbReference type="SAM" id="MobiDB-lite"/>
    </source>
</evidence>
<dbReference type="CDD" id="cd07830">
    <property type="entry name" value="STKc_MAK_like"/>
    <property type="match status" value="1"/>
</dbReference>
<evidence type="ECO:0000256" key="2">
    <source>
        <dbReference type="ARBA" id="ARBA00022741"/>
    </source>
</evidence>
<feature type="region of interest" description="Disordered" evidence="4">
    <location>
        <begin position="804"/>
        <end position="824"/>
    </location>
</feature>
<keyword evidence="2" id="KW-0547">Nucleotide-binding</keyword>
<evidence type="ECO:0000313" key="6">
    <source>
        <dbReference type="EMBL" id="KIK07001.1"/>
    </source>
</evidence>
<dbReference type="SUPFAM" id="SSF56112">
    <property type="entry name" value="Protein kinase-like (PK-like)"/>
    <property type="match status" value="1"/>
</dbReference>
<feature type="compositionally biased region" description="Pro residues" evidence="4">
    <location>
        <begin position="37"/>
        <end position="57"/>
    </location>
</feature>
<dbReference type="GO" id="GO:0005524">
    <property type="term" value="F:ATP binding"/>
    <property type="evidence" value="ECO:0007669"/>
    <property type="project" value="UniProtKB-KW"/>
</dbReference>
<evidence type="ECO:0000256" key="3">
    <source>
        <dbReference type="ARBA" id="ARBA00022840"/>
    </source>
</evidence>
<feature type="compositionally biased region" description="Basic and acidic residues" evidence="4">
    <location>
        <begin position="634"/>
        <end position="679"/>
    </location>
</feature>
<feature type="region of interest" description="Disordered" evidence="4">
    <location>
        <begin position="462"/>
        <end position="581"/>
    </location>
</feature>
<evidence type="ECO:0000259" key="5">
    <source>
        <dbReference type="PROSITE" id="PS50011"/>
    </source>
</evidence>
<protein>
    <recommendedName>
        <fullName evidence="5">Protein kinase domain-containing protein</fullName>
    </recommendedName>
</protein>
<feature type="domain" description="Protein kinase" evidence="5">
    <location>
        <begin position="87"/>
        <end position="431"/>
    </location>
</feature>
<dbReference type="Pfam" id="PF00069">
    <property type="entry name" value="Pkinase"/>
    <property type="match status" value="1"/>
</dbReference>
<dbReference type="Gene3D" id="3.30.200.20">
    <property type="entry name" value="Phosphorylase Kinase, domain 1"/>
    <property type="match status" value="1"/>
</dbReference>
<reference evidence="7" key="2">
    <citation type="submission" date="2015-01" db="EMBL/GenBank/DDBJ databases">
        <title>Evolutionary Origins and Diversification of the Mycorrhizal Mutualists.</title>
        <authorList>
            <consortium name="DOE Joint Genome Institute"/>
            <consortium name="Mycorrhizal Genomics Consortium"/>
            <person name="Kohler A."/>
            <person name="Kuo A."/>
            <person name="Nagy L.G."/>
            <person name="Floudas D."/>
            <person name="Copeland A."/>
            <person name="Barry K.W."/>
            <person name="Cichocki N."/>
            <person name="Veneault-Fourrey C."/>
            <person name="LaButti K."/>
            <person name="Lindquist E.A."/>
            <person name="Lipzen A."/>
            <person name="Lundell T."/>
            <person name="Morin E."/>
            <person name="Murat C."/>
            <person name="Riley R."/>
            <person name="Ohm R."/>
            <person name="Sun H."/>
            <person name="Tunlid A."/>
            <person name="Henrissat B."/>
            <person name="Grigoriev I.V."/>
            <person name="Hibbett D.S."/>
            <person name="Martin F."/>
        </authorList>
    </citation>
    <scope>NUCLEOTIDE SEQUENCE [LARGE SCALE GENOMIC DNA]</scope>
    <source>
        <strain evidence="7">LaAM-08-1</strain>
    </source>
</reference>